<evidence type="ECO:0000259" key="14">
    <source>
        <dbReference type="Pfam" id="PF07715"/>
    </source>
</evidence>
<keyword evidence="10" id="KW-0998">Cell outer membrane</keyword>
<keyword evidence="4" id="KW-0410">Iron transport</keyword>
<gene>
    <name evidence="15" type="ORF">HBH26_15955</name>
</gene>
<dbReference type="InterPro" id="IPR036942">
    <property type="entry name" value="Beta-barrel_TonB_sf"/>
</dbReference>
<dbReference type="PANTHER" id="PTHR32552">
    <property type="entry name" value="FERRICHROME IRON RECEPTOR-RELATED"/>
    <property type="match status" value="1"/>
</dbReference>
<sequence length="752" mass="80609">MKAAGTAVRNGRILAMGTALAGALTCQVAMAQTPTQAPGAPPAEAEIIVQALRQNEGLLETPVTVSVVAQDDLTTSNVTNARDLNGIVPGFTLMQGTAGGSASFRGLGSNLPDPAAEASVGAFLDGVYLGHARDFTTPLYDVQQIEFVAGTQSTLLGKNTSLGAVSITSRRPGDVLAFEGSATYVGELDAVIVRAGADVPLGSGLALRLAGFFNDEQGYTRNVLLGRDEQQLRDASGRAILEGALGERVRLTAIYQHDIRRGDGQYLELLNDPDGLARSFSETVLGVDEFDATPDDRHVNGGDRLDPALGEARLPVDDQDTDRATAILEFDTTGGSTLTAQTGYTSWSSSRRLDQDYTPLLVLDQLDDEDNEVFSQELRFASPASLPFSVVLGLYYYHNDYSLHRRIESDLGENLDAFSNIVTDAYSAFAAGRYRLGGFSVLAGIRHNLEDKRASYDISGTLASPIAPVTLPATTSNETDYNLGLEYRPGPELLLYATYARGSKNGGFQSVPDDLSLARYGTEVTRSLEVGAKYDLGRDGSFEVAAFDTRVDGFQAGRLVTLEDSPLPVSQISNVDARTTGIESTLRWRPVGGLRVSAALAYIDARFTEPLVSEVEPGVFVTEITDGMRLVRAPRWSGRFTADYSASVGAGLELSANAIVRYQSEADLQFRASNPGAPIQREHAIADLEIRLGDASGAWSVAAIGNNLTNIRITEFTSDWLLSGLVDPTGTPAYYGRRNRPRTISIQLATRF</sequence>
<dbReference type="Pfam" id="PF00593">
    <property type="entry name" value="TonB_dep_Rec_b-barrel"/>
    <property type="match status" value="1"/>
</dbReference>
<feature type="chain" id="PRO_5045224712" evidence="12">
    <location>
        <begin position="32"/>
        <end position="752"/>
    </location>
</feature>
<dbReference type="InterPro" id="IPR039426">
    <property type="entry name" value="TonB-dep_rcpt-like"/>
</dbReference>
<dbReference type="Pfam" id="PF07715">
    <property type="entry name" value="Plug"/>
    <property type="match status" value="1"/>
</dbReference>
<evidence type="ECO:0000256" key="9">
    <source>
        <dbReference type="ARBA" id="ARBA00023136"/>
    </source>
</evidence>
<keyword evidence="9 11" id="KW-0472">Membrane</keyword>
<dbReference type="InterPro" id="IPR012910">
    <property type="entry name" value="Plug_dom"/>
</dbReference>
<evidence type="ECO:0000256" key="8">
    <source>
        <dbReference type="ARBA" id="ARBA00023077"/>
    </source>
</evidence>
<feature type="domain" description="TonB-dependent receptor plug" evidence="14">
    <location>
        <begin position="59"/>
        <end position="163"/>
    </location>
</feature>
<dbReference type="EMBL" id="JAAVJH010000012">
    <property type="protein sequence ID" value="NJR80077.1"/>
    <property type="molecule type" value="Genomic_DNA"/>
</dbReference>
<evidence type="ECO:0000256" key="4">
    <source>
        <dbReference type="ARBA" id="ARBA00022496"/>
    </source>
</evidence>
<evidence type="ECO:0000313" key="15">
    <source>
        <dbReference type="EMBL" id="NJR80077.1"/>
    </source>
</evidence>
<evidence type="ECO:0000256" key="5">
    <source>
        <dbReference type="ARBA" id="ARBA00022692"/>
    </source>
</evidence>
<accession>A0ABX1CUJ0</accession>
<dbReference type="Gene3D" id="2.40.170.20">
    <property type="entry name" value="TonB-dependent receptor, beta-barrel domain"/>
    <property type="match status" value="1"/>
</dbReference>
<comment type="caution">
    <text evidence="15">The sequence shown here is derived from an EMBL/GenBank/DDBJ whole genome shotgun (WGS) entry which is preliminary data.</text>
</comment>
<keyword evidence="12" id="KW-0732">Signal</keyword>
<keyword evidence="2" id="KW-0813">Transport</keyword>
<evidence type="ECO:0000256" key="2">
    <source>
        <dbReference type="ARBA" id="ARBA00022448"/>
    </source>
</evidence>
<dbReference type="PANTHER" id="PTHR32552:SF81">
    <property type="entry name" value="TONB-DEPENDENT OUTER MEMBRANE RECEPTOR"/>
    <property type="match status" value="1"/>
</dbReference>
<keyword evidence="5" id="KW-0812">Transmembrane</keyword>
<comment type="subcellular location">
    <subcellularLocation>
        <location evidence="1">Cell outer membrane</location>
        <topology evidence="1">Multi-pass membrane protein</topology>
    </subcellularLocation>
</comment>
<dbReference type="RefSeq" id="WP_168135632.1">
    <property type="nucleotide sequence ID" value="NZ_JAAVJH010000012.1"/>
</dbReference>
<keyword evidence="7" id="KW-0406">Ion transport</keyword>
<evidence type="ECO:0000313" key="16">
    <source>
        <dbReference type="Proteomes" id="UP000732399"/>
    </source>
</evidence>
<feature type="domain" description="TonB-dependent receptor-like beta-barrel" evidence="13">
    <location>
        <begin position="293"/>
        <end position="708"/>
    </location>
</feature>
<evidence type="ECO:0000259" key="13">
    <source>
        <dbReference type="Pfam" id="PF00593"/>
    </source>
</evidence>
<keyword evidence="6" id="KW-0408">Iron</keyword>
<evidence type="ECO:0000256" key="1">
    <source>
        <dbReference type="ARBA" id="ARBA00004571"/>
    </source>
</evidence>
<keyword evidence="16" id="KW-1185">Reference proteome</keyword>
<evidence type="ECO:0000256" key="12">
    <source>
        <dbReference type="SAM" id="SignalP"/>
    </source>
</evidence>
<organism evidence="15 16">
    <name type="scientific">Sphingomonas corticis</name>
    <dbReference type="NCBI Taxonomy" id="2722791"/>
    <lineage>
        <taxon>Bacteria</taxon>
        <taxon>Pseudomonadati</taxon>
        <taxon>Pseudomonadota</taxon>
        <taxon>Alphaproteobacteria</taxon>
        <taxon>Sphingomonadales</taxon>
        <taxon>Sphingomonadaceae</taxon>
        <taxon>Sphingomonas</taxon>
    </lineage>
</organism>
<protein>
    <submittedName>
        <fullName evidence="15">TonB-dependent receptor</fullName>
    </submittedName>
</protein>
<evidence type="ECO:0000256" key="6">
    <source>
        <dbReference type="ARBA" id="ARBA00023004"/>
    </source>
</evidence>
<keyword evidence="3" id="KW-1134">Transmembrane beta strand</keyword>
<dbReference type="SUPFAM" id="SSF56935">
    <property type="entry name" value="Porins"/>
    <property type="match status" value="1"/>
</dbReference>
<keyword evidence="15" id="KW-0675">Receptor</keyword>
<keyword evidence="8 11" id="KW-0798">TonB box</keyword>
<evidence type="ECO:0000256" key="7">
    <source>
        <dbReference type="ARBA" id="ARBA00023065"/>
    </source>
</evidence>
<evidence type="ECO:0000256" key="11">
    <source>
        <dbReference type="RuleBase" id="RU003357"/>
    </source>
</evidence>
<name>A0ABX1CUJ0_9SPHN</name>
<proteinExistence type="inferred from homology"/>
<feature type="signal peptide" evidence="12">
    <location>
        <begin position="1"/>
        <end position="31"/>
    </location>
</feature>
<dbReference type="Proteomes" id="UP000732399">
    <property type="component" value="Unassembled WGS sequence"/>
</dbReference>
<evidence type="ECO:0000256" key="3">
    <source>
        <dbReference type="ARBA" id="ARBA00022452"/>
    </source>
</evidence>
<reference evidence="15 16" key="1">
    <citation type="submission" date="2020-03" db="EMBL/GenBank/DDBJ databases">
        <authorList>
            <person name="Wang L."/>
            <person name="He N."/>
            <person name="Li Y."/>
            <person name="Fang Y."/>
            <person name="Zhang F."/>
        </authorList>
    </citation>
    <scope>NUCLEOTIDE SEQUENCE [LARGE SCALE GENOMIC DNA]</scope>
    <source>
        <strain evidence="15 16">36D10-4-7</strain>
    </source>
</reference>
<evidence type="ECO:0000256" key="10">
    <source>
        <dbReference type="ARBA" id="ARBA00023237"/>
    </source>
</evidence>
<dbReference type="InterPro" id="IPR000531">
    <property type="entry name" value="Beta-barrel_TonB"/>
</dbReference>
<comment type="similarity">
    <text evidence="11">Belongs to the TonB-dependent receptor family.</text>
</comment>